<evidence type="ECO:0000256" key="1">
    <source>
        <dbReference type="SAM" id="Coils"/>
    </source>
</evidence>
<feature type="region of interest" description="Disordered" evidence="2">
    <location>
        <begin position="1"/>
        <end position="42"/>
    </location>
</feature>
<comment type="caution">
    <text evidence="3">The sequence shown here is derived from an EMBL/GenBank/DDBJ whole genome shotgun (WGS) entry which is preliminary data.</text>
</comment>
<accession>M6UFC1</accession>
<proteinExistence type="predicted"/>
<evidence type="ECO:0000313" key="4">
    <source>
        <dbReference type="Proteomes" id="UP000012160"/>
    </source>
</evidence>
<dbReference type="Proteomes" id="UP000012160">
    <property type="component" value="Unassembled WGS sequence"/>
</dbReference>
<feature type="coiled-coil region" evidence="1">
    <location>
        <begin position="85"/>
        <end position="112"/>
    </location>
</feature>
<dbReference type="AlphaFoldDB" id="M6UFC1"/>
<dbReference type="EMBL" id="AHOQ02000048">
    <property type="protein sequence ID" value="EMO43792.1"/>
    <property type="molecule type" value="Genomic_DNA"/>
</dbReference>
<sequence>MFVRSFNHRVMKENDEGGQGTGGGSDEGGQGTGGEPGGRNDELVDLNIGGTVHKVPKAVSQSFGTLNRDFRTLSSEMNTLKESIKGSKGAEVEELQKKIDELELQKLPEKEREAARVNTELLKLQKVHDAETKKSARYEELFKGNAINTALNIALSGHDLYQPQQALQLLKAIGKPKLIENEDGSFKIVLYMDFDGTGLQETEPKDGISKWLALPENANLLKNNLQPGAGTATKTGRVGTDGSVTYKRADLQKPEVRKERAEKIKAGISVTIID</sequence>
<protein>
    <submittedName>
        <fullName evidence="3">Uncharacterized protein</fullName>
    </submittedName>
</protein>
<keyword evidence="1" id="KW-0175">Coiled coil</keyword>
<evidence type="ECO:0000256" key="2">
    <source>
        <dbReference type="SAM" id="MobiDB-lite"/>
    </source>
</evidence>
<organism evidence="3 4">
    <name type="scientific">Leptospira santarosai str. ZUN179</name>
    <dbReference type="NCBI Taxonomy" id="1049985"/>
    <lineage>
        <taxon>Bacteria</taxon>
        <taxon>Pseudomonadati</taxon>
        <taxon>Spirochaetota</taxon>
        <taxon>Spirochaetia</taxon>
        <taxon>Leptospirales</taxon>
        <taxon>Leptospiraceae</taxon>
        <taxon>Leptospira</taxon>
    </lineage>
</organism>
<reference evidence="3 4" key="1">
    <citation type="submission" date="2013-01" db="EMBL/GenBank/DDBJ databases">
        <authorList>
            <person name="Harkins D.M."/>
            <person name="Durkin A.S."/>
            <person name="Brinkac L.M."/>
            <person name="Haft D.H."/>
            <person name="Selengut J.D."/>
            <person name="Sanka R."/>
            <person name="DePew J."/>
            <person name="Purushe J."/>
            <person name="Matthias M.A."/>
            <person name="Vinetz J.M."/>
            <person name="Sutton G.G."/>
            <person name="Nierman W.C."/>
            <person name="Fouts D.E."/>
        </authorList>
    </citation>
    <scope>NUCLEOTIDE SEQUENCE [LARGE SCALE GENOMIC DNA]</scope>
    <source>
        <strain evidence="3 4">ZUN179</strain>
    </source>
</reference>
<dbReference type="RefSeq" id="WP_004486523.1">
    <property type="nucleotide sequence ID" value="NZ_AHOQ02000048.1"/>
</dbReference>
<gene>
    <name evidence="3" type="ORF">LEP1GSC187_0514</name>
</gene>
<name>M6UFC1_9LEPT</name>
<evidence type="ECO:0000313" key="3">
    <source>
        <dbReference type="EMBL" id="EMO43792.1"/>
    </source>
</evidence>
<feature type="compositionally biased region" description="Gly residues" evidence="2">
    <location>
        <begin position="17"/>
        <end position="37"/>
    </location>
</feature>